<dbReference type="SUPFAM" id="SSF56112">
    <property type="entry name" value="Protein kinase-like (PK-like)"/>
    <property type="match status" value="1"/>
</dbReference>
<dbReference type="GO" id="GO:0004674">
    <property type="term" value="F:protein serine/threonine kinase activity"/>
    <property type="evidence" value="ECO:0007669"/>
    <property type="project" value="TreeGrafter"/>
</dbReference>
<dbReference type="Proteomes" id="UP001153069">
    <property type="component" value="Unassembled WGS sequence"/>
</dbReference>
<sequence length="539" mass="60574">MSQSNTSISALEDSKVSAVFLVSDNEDEEEMPLSETPYLDEYEPNANIASFLDKEITVGKFIGQGRFTESYQVKSFRRDIMFQAKSVQDERNRLELSETAKNNKKGSYNYSLKQVRGGLMTEREVERAALGLTIEANYLSRLDHANIIALKGTCETTVVLDGDVYEYHAIITNRITETLDQRIDYWNSQDSVAKDSDFILHLKTDYAFQIADALSYLHKRRIIFRNLTLSSIGFTTSDTIQLINFDCVKELPEGQDCLHDGFKGSQTYAALEIYSGRPYDFKVDCFAWAICFYEMLTQEPAFTTTTNEEALIREHGWCPSLQDCDYIPDGLLDLLEDSWETNVEERISMADIRRQLEWILFGTGEDSDEDTSTNADSGADFFSNTQKNNKAKMEGDLSASEFFFLEDMSALGLDLSESANFAQAPQPQAQGGRGRRGSVNSVEEINAALGFSGCRNSFLPAELLLDAKDATNLVQKAASATPQQQALAAEALLPKLEYTSQFRGLRIETIPPPCFVPQNVKNKQSRRRSMQRTEMAVCA</sequence>
<keyword evidence="4" id="KW-1185">Reference proteome</keyword>
<accession>A0A9N8H936</accession>
<feature type="region of interest" description="Disordered" evidence="1">
    <location>
        <begin position="365"/>
        <end position="384"/>
    </location>
</feature>
<reference evidence="3" key="1">
    <citation type="submission" date="2020-06" db="EMBL/GenBank/DDBJ databases">
        <authorList>
            <consortium name="Plant Systems Biology data submission"/>
        </authorList>
    </citation>
    <scope>NUCLEOTIDE SEQUENCE</scope>
    <source>
        <strain evidence="3">D6</strain>
    </source>
</reference>
<name>A0A9N8H936_9STRA</name>
<organism evidence="3 4">
    <name type="scientific">Seminavis robusta</name>
    <dbReference type="NCBI Taxonomy" id="568900"/>
    <lineage>
        <taxon>Eukaryota</taxon>
        <taxon>Sar</taxon>
        <taxon>Stramenopiles</taxon>
        <taxon>Ochrophyta</taxon>
        <taxon>Bacillariophyta</taxon>
        <taxon>Bacillariophyceae</taxon>
        <taxon>Bacillariophycidae</taxon>
        <taxon>Naviculales</taxon>
        <taxon>Naviculaceae</taxon>
        <taxon>Seminavis</taxon>
    </lineage>
</organism>
<dbReference type="PANTHER" id="PTHR44167">
    <property type="entry name" value="OVARIAN-SPECIFIC SERINE/THREONINE-PROTEIN KINASE LOK-RELATED"/>
    <property type="match status" value="1"/>
</dbReference>
<dbReference type="EMBL" id="CAICTM010000105">
    <property type="protein sequence ID" value="CAB9501358.1"/>
    <property type="molecule type" value="Genomic_DNA"/>
</dbReference>
<feature type="domain" description="Protein kinase" evidence="2">
    <location>
        <begin position="56"/>
        <end position="359"/>
    </location>
</feature>
<evidence type="ECO:0000259" key="2">
    <source>
        <dbReference type="PROSITE" id="PS50011"/>
    </source>
</evidence>
<dbReference type="InterPro" id="IPR000719">
    <property type="entry name" value="Prot_kinase_dom"/>
</dbReference>
<dbReference type="GO" id="GO:0005524">
    <property type="term" value="F:ATP binding"/>
    <property type="evidence" value="ECO:0007669"/>
    <property type="project" value="InterPro"/>
</dbReference>
<dbReference type="GO" id="GO:0005634">
    <property type="term" value="C:nucleus"/>
    <property type="evidence" value="ECO:0007669"/>
    <property type="project" value="TreeGrafter"/>
</dbReference>
<dbReference type="OrthoDB" id="104655at2759"/>
<dbReference type="PANTHER" id="PTHR44167:SF30">
    <property type="entry name" value="PHOSPHORYLASE KINASE"/>
    <property type="match status" value="1"/>
</dbReference>
<protein>
    <submittedName>
        <fullName evidence="3">Activated protein kinase kinase kinase dlk-1</fullName>
    </submittedName>
</protein>
<dbReference type="CDD" id="cd00180">
    <property type="entry name" value="PKc"/>
    <property type="match status" value="1"/>
</dbReference>
<gene>
    <name evidence="3" type="ORF">SEMRO_106_G053590.1</name>
</gene>
<dbReference type="PROSITE" id="PS50011">
    <property type="entry name" value="PROTEIN_KINASE_DOM"/>
    <property type="match status" value="1"/>
</dbReference>
<dbReference type="InterPro" id="IPR011009">
    <property type="entry name" value="Kinase-like_dom_sf"/>
</dbReference>
<keyword evidence="3" id="KW-0418">Kinase</keyword>
<feature type="compositionally biased region" description="Polar residues" evidence="1">
    <location>
        <begin position="372"/>
        <end position="384"/>
    </location>
</feature>
<dbReference type="AlphaFoldDB" id="A0A9N8H936"/>
<keyword evidence="3" id="KW-0808">Transferase</keyword>
<comment type="caution">
    <text evidence="3">The sequence shown here is derived from an EMBL/GenBank/DDBJ whole genome shotgun (WGS) entry which is preliminary data.</text>
</comment>
<evidence type="ECO:0000256" key="1">
    <source>
        <dbReference type="SAM" id="MobiDB-lite"/>
    </source>
</evidence>
<dbReference type="Gene3D" id="1.10.510.10">
    <property type="entry name" value="Transferase(Phosphotransferase) domain 1"/>
    <property type="match status" value="1"/>
</dbReference>
<evidence type="ECO:0000313" key="3">
    <source>
        <dbReference type="EMBL" id="CAB9501358.1"/>
    </source>
</evidence>
<evidence type="ECO:0000313" key="4">
    <source>
        <dbReference type="Proteomes" id="UP001153069"/>
    </source>
</evidence>
<dbReference type="Pfam" id="PF00069">
    <property type="entry name" value="Pkinase"/>
    <property type="match status" value="1"/>
</dbReference>
<dbReference type="GO" id="GO:0044773">
    <property type="term" value="P:mitotic DNA damage checkpoint signaling"/>
    <property type="evidence" value="ECO:0007669"/>
    <property type="project" value="TreeGrafter"/>
</dbReference>
<proteinExistence type="predicted"/>